<keyword evidence="7" id="KW-1185">Reference proteome</keyword>
<dbReference type="GO" id="GO:0016887">
    <property type="term" value="F:ATP hydrolysis activity"/>
    <property type="evidence" value="ECO:0007669"/>
    <property type="project" value="InterPro"/>
</dbReference>
<dbReference type="Pfam" id="PF00005">
    <property type="entry name" value="ABC_tran"/>
    <property type="match status" value="2"/>
</dbReference>
<reference evidence="6" key="2">
    <citation type="submission" date="2020-09" db="EMBL/GenBank/DDBJ databases">
        <authorList>
            <person name="Sun Q."/>
            <person name="Zhou Y."/>
        </authorList>
    </citation>
    <scope>NUCLEOTIDE SEQUENCE</scope>
    <source>
        <strain evidence="6">CGMCC 1.12987</strain>
    </source>
</reference>
<name>A0A917G104_9BACL</name>
<dbReference type="PANTHER" id="PTHR43790">
    <property type="entry name" value="CARBOHYDRATE TRANSPORT ATP-BINDING PROTEIN MG119-RELATED"/>
    <property type="match status" value="1"/>
</dbReference>
<dbReference type="CDD" id="cd03215">
    <property type="entry name" value="ABC_Carb_Monos_II"/>
    <property type="match status" value="1"/>
</dbReference>
<dbReference type="InterPro" id="IPR003593">
    <property type="entry name" value="AAA+_ATPase"/>
</dbReference>
<dbReference type="InterPro" id="IPR050107">
    <property type="entry name" value="ABC_carbohydrate_import_ATPase"/>
</dbReference>
<dbReference type="InterPro" id="IPR003439">
    <property type="entry name" value="ABC_transporter-like_ATP-bd"/>
</dbReference>
<sequence>MIEEAVQHRSTSYLLQAKGLTKRFGALVANKDIDLDVERGSIHAVLGENGAGKSTLMKMLYGVYEPDEGEVWMDGEAVSLHPPVKARAKGIGMVFQDFRLVPALTVLDNVALAVSEGGWRLKRKQLRERILQVSAKYGLSVNPDAYVWQLDLGQRQRLEIVKVLLVPGTRVIIFDEPTSVLVPQEVEAFLNMLDLLRKDQYGILLITHKINEVLACADQVTVLRSGQITFQASREDGLDGDALIKAMMGVKTLKPVIKQSALVEKEPAAVLQVDNGTITGNHGETVLQHIQLTLRQGEITGVAGISGSGQRELAEVLFGLRQLSSGSLTIGGQEIKGGTRGFMEAGVSFVSEDPLKESVIPGFTILEHMVLDGIPMQAKGTGMDWKTIRAALESSEDARALALADADRRADTLSGGNVQRMVLSRALIRRPKILIISYPSRGLDIGTTHTIQQQLITLAEQGTAILLFSEDLDELFKLSDRLVVLSGKKLLGPYRPSETDTTEIGFRMLKGESA</sequence>
<dbReference type="Gene3D" id="3.40.50.300">
    <property type="entry name" value="P-loop containing nucleotide triphosphate hydrolases"/>
    <property type="match status" value="2"/>
</dbReference>
<feature type="domain" description="ABC transporter" evidence="5">
    <location>
        <begin position="15"/>
        <end position="250"/>
    </location>
</feature>
<comment type="caution">
    <text evidence="6">The sequence shown here is derived from an EMBL/GenBank/DDBJ whole genome shotgun (WGS) entry which is preliminary data.</text>
</comment>
<dbReference type="AlphaFoldDB" id="A0A917G104"/>
<keyword evidence="4" id="KW-0067">ATP-binding</keyword>
<dbReference type="EMBL" id="BMGR01000013">
    <property type="protein sequence ID" value="GGG17104.1"/>
    <property type="molecule type" value="Genomic_DNA"/>
</dbReference>
<protein>
    <submittedName>
        <fullName evidence="6">ABC transporter</fullName>
    </submittedName>
</protein>
<proteinExistence type="predicted"/>
<dbReference type="SMART" id="SM00382">
    <property type="entry name" value="AAA"/>
    <property type="match status" value="2"/>
</dbReference>
<keyword evidence="2" id="KW-0677">Repeat</keyword>
<dbReference type="RefSeq" id="WP_188532590.1">
    <property type="nucleotide sequence ID" value="NZ_BMGR01000013.1"/>
</dbReference>
<evidence type="ECO:0000313" key="7">
    <source>
        <dbReference type="Proteomes" id="UP000644756"/>
    </source>
</evidence>
<dbReference type="SUPFAM" id="SSF52540">
    <property type="entry name" value="P-loop containing nucleoside triphosphate hydrolases"/>
    <property type="match status" value="2"/>
</dbReference>
<dbReference type="PROSITE" id="PS50893">
    <property type="entry name" value="ABC_TRANSPORTER_2"/>
    <property type="match status" value="2"/>
</dbReference>
<dbReference type="PANTHER" id="PTHR43790:SF9">
    <property type="entry name" value="GALACTOFURANOSE TRANSPORTER ATP-BINDING PROTEIN YTFR"/>
    <property type="match status" value="1"/>
</dbReference>
<dbReference type="GO" id="GO:0005524">
    <property type="term" value="F:ATP binding"/>
    <property type="evidence" value="ECO:0007669"/>
    <property type="project" value="UniProtKB-KW"/>
</dbReference>
<gene>
    <name evidence="6" type="ORF">GCM10010916_37410</name>
</gene>
<organism evidence="6 7">
    <name type="scientific">Paenibacillus abyssi</name>
    <dbReference type="NCBI Taxonomy" id="1340531"/>
    <lineage>
        <taxon>Bacteria</taxon>
        <taxon>Bacillati</taxon>
        <taxon>Bacillota</taxon>
        <taxon>Bacilli</taxon>
        <taxon>Bacillales</taxon>
        <taxon>Paenibacillaceae</taxon>
        <taxon>Paenibacillus</taxon>
    </lineage>
</organism>
<dbReference type="CDD" id="cd03216">
    <property type="entry name" value="ABC_Carb_Monos_I"/>
    <property type="match status" value="1"/>
</dbReference>
<reference evidence="6" key="1">
    <citation type="journal article" date="2014" name="Int. J. Syst. Evol. Microbiol.">
        <title>Complete genome sequence of Corynebacterium casei LMG S-19264T (=DSM 44701T), isolated from a smear-ripened cheese.</title>
        <authorList>
            <consortium name="US DOE Joint Genome Institute (JGI-PGF)"/>
            <person name="Walter F."/>
            <person name="Albersmeier A."/>
            <person name="Kalinowski J."/>
            <person name="Ruckert C."/>
        </authorList>
    </citation>
    <scope>NUCLEOTIDE SEQUENCE</scope>
    <source>
        <strain evidence="6">CGMCC 1.12987</strain>
    </source>
</reference>
<dbReference type="InterPro" id="IPR027417">
    <property type="entry name" value="P-loop_NTPase"/>
</dbReference>
<evidence type="ECO:0000256" key="1">
    <source>
        <dbReference type="ARBA" id="ARBA00022448"/>
    </source>
</evidence>
<evidence type="ECO:0000256" key="3">
    <source>
        <dbReference type="ARBA" id="ARBA00022741"/>
    </source>
</evidence>
<keyword evidence="3" id="KW-0547">Nucleotide-binding</keyword>
<dbReference type="Proteomes" id="UP000644756">
    <property type="component" value="Unassembled WGS sequence"/>
</dbReference>
<evidence type="ECO:0000259" key="5">
    <source>
        <dbReference type="PROSITE" id="PS50893"/>
    </source>
</evidence>
<evidence type="ECO:0000313" key="6">
    <source>
        <dbReference type="EMBL" id="GGG17104.1"/>
    </source>
</evidence>
<accession>A0A917G104</accession>
<keyword evidence="1" id="KW-0813">Transport</keyword>
<evidence type="ECO:0000256" key="2">
    <source>
        <dbReference type="ARBA" id="ARBA00022737"/>
    </source>
</evidence>
<evidence type="ECO:0000256" key="4">
    <source>
        <dbReference type="ARBA" id="ARBA00022840"/>
    </source>
</evidence>
<feature type="domain" description="ABC transporter" evidence="5">
    <location>
        <begin position="271"/>
        <end position="512"/>
    </location>
</feature>